<evidence type="ECO:0000313" key="2">
    <source>
        <dbReference type="Proteomes" id="UP000486351"/>
    </source>
</evidence>
<comment type="caution">
    <text evidence="1">The sequence shown here is derived from an EMBL/GenBank/DDBJ whole genome shotgun (WGS) entry which is preliminary data.</text>
</comment>
<gene>
    <name evidence="1" type="ORF">PF008_g4214</name>
</gene>
<proteinExistence type="predicted"/>
<dbReference type="PANTHER" id="PTHR11439">
    <property type="entry name" value="GAG-POL-RELATED RETROTRANSPOSON"/>
    <property type="match status" value="1"/>
</dbReference>
<evidence type="ECO:0008006" key="3">
    <source>
        <dbReference type="Google" id="ProtNLM"/>
    </source>
</evidence>
<dbReference type="PANTHER" id="PTHR11439:SF440">
    <property type="entry name" value="INTEGRASE CATALYTIC DOMAIN-CONTAINING PROTEIN"/>
    <property type="match status" value="1"/>
</dbReference>
<dbReference type="AlphaFoldDB" id="A0A6G0SDX7"/>
<dbReference type="CDD" id="cd09272">
    <property type="entry name" value="RNase_HI_RT_Ty1"/>
    <property type="match status" value="1"/>
</dbReference>
<accession>A0A6G0SDX7</accession>
<reference evidence="1 2" key="1">
    <citation type="submission" date="2018-09" db="EMBL/GenBank/DDBJ databases">
        <title>Genomic investigation of the strawberry pathogen Phytophthora fragariae indicates pathogenicity is determined by transcriptional variation in three key races.</title>
        <authorList>
            <person name="Adams T.M."/>
            <person name="Armitage A.D."/>
            <person name="Sobczyk M.K."/>
            <person name="Bates H.J."/>
            <person name="Dunwell J.M."/>
            <person name="Nellist C.F."/>
            <person name="Harrison R.J."/>
        </authorList>
    </citation>
    <scope>NUCLEOTIDE SEQUENCE [LARGE SCALE GENOMIC DNA]</scope>
    <source>
        <strain evidence="1 2">NOV-77</strain>
    </source>
</reference>
<evidence type="ECO:0000313" key="1">
    <source>
        <dbReference type="EMBL" id="KAE9355145.1"/>
    </source>
</evidence>
<dbReference type="Proteomes" id="UP000486351">
    <property type="component" value="Unassembled WGS sequence"/>
</dbReference>
<organism evidence="1 2">
    <name type="scientific">Phytophthora fragariae</name>
    <dbReference type="NCBI Taxonomy" id="53985"/>
    <lineage>
        <taxon>Eukaryota</taxon>
        <taxon>Sar</taxon>
        <taxon>Stramenopiles</taxon>
        <taxon>Oomycota</taxon>
        <taxon>Peronosporomycetes</taxon>
        <taxon>Peronosporales</taxon>
        <taxon>Peronosporaceae</taxon>
        <taxon>Phytophthora</taxon>
    </lineage>
</organism>
<sequence>MMGDDGVDRPLDVVGYSDTDYAADRANRKSTTEGLVTVYGMVVSWICKKQGGVSLSTMEDEYTAASVAAQKLLGVRELLGEMKVSHEVHMRLCVDNQVALEQLGGKRKAH</sequence>
<dbReference type="EMBL" id="QXFY01000139">
    <property type="protein sequence ID" value="KAE9355145.1"/>
    <property type="molecule type" value="Genomic_DNA"/>
</dbReference>
<name>A0A6G0SDX7_9STRA</name>
<protein>
    <recommendedName>
        <fullName evidence="3">Reverse transcriptase Ty1/copia-type domain-containing protein</fullName>
    </recommendedName>
</protein>